<dbReference type="Proteomes" id="UP001417504">
    <property type="component" value="Unassembled WGS sequence"/>
</dbReference>
<organism evidence="2 3">
    <name type="scientific">Stephania japonica</name>
    <dbReference type="NCBI Taxonomy" id="461633"/>
    <lineage>
        <taxon>Eukaryota</taxon>
        <taxon>Viridiplantae</taxon>
        <taxon>Streptophyta</taxon>
        <taxon>Embryophyta</taxon>
        <taxon>Tracheophyta</taxon>
        <taxon>Spermatophyta</taxon>
        <taxon>Magnoliopsida</taxon>
        <taxon>Ranunculales</taxon>
        <taxon>Menispermaceae</taxon>
        <taxon>Menispermoideae</taxon>
        <taxon>Cissampelideae</taxon>
        <taxon>Stephania</taxon>
    </lineage>
</organism>
<dbReference type="EMBL" id="JBBNAE010000011">
    <property type="protein sequence ID" value="KAK9085662.1"/>
    <property type="molecule type" value="Genomic_DNA"/>
</dbReference>
<keyword evidence="1" id="KW-0732">Signal</keyword>
<gene>
    <name evidence="2" type="ORF">Sjap_026073</name>
</gene>
<sequence>MDSKSVKAISLFVLLFFVILLSTPGEFAFDDDAEAAETQMERDTCLMTMKSYGLCWFNYKCDRYCKSSLDTAISGVCSSFSCVCIYRCKTP</sequence>
<feature type="signal peptide" evidence="1">
    <location>
        <begin position="1"/>
        <end position="28"/>
    </location>
</feature>
<keyword evidence="3" id="KW-1185">Reference proteome</keyword>
<name>A0AAP0HI56_9MAGN</name>
<proteinExistence type="predicted"/>
<comment type="caution">
    <text evidence="2">The sequence shown here is derived from an EMBL/GenBank/DDBJ whole genome shotgun (WGS) entry which is preliminary data.</text>
</comment>
<feature type="chain" id="PRO_5042917304" evidence="1">
    <location>
        <begin position="29"/>
        <end position="91"/>
    </location>
</feature>
<evidence type="ECO:0000313" key="3">
    <source>
        <dbReference type="Proteomes" id="UP001417504"/>
    </source>
</evidence>
<protein>
    <submittedName>
        <fullName evidence="2">Uncharacterized protein</fullName>
    </submittedName>
</protein>
<accession>A0AAP0HI56</accession>
<reference evidence="2 3" key="1">
    <citation type="submission" date="2024-01" db="EMBL/GenBank/DDBJ databases">
        <title>Genome assemblies of Stephania.</title>
        <authorList>
            <person name="Yang L."/>
        </authorList>
    </citation>
    <scope>NUCLEOTIDE SEQUENCE [LARGE SCALE GENOMIC DNA]</scope>
    <source>
        <strain evidence="2">QJT</strain>
        <tissue evidence="2">Leaf</tissue>
    </source>
</reference>
<evidence type="ECO:0000313" key="2">
    <source>
        <dbReference type="EMBL" id="KAK9085662.1"/>
    </source>
</evidence>
<dbReference type="AlphaFoldDB" id="A0AAP0HI56"/>
<evidence type="ECO:0000256" key="1">
    <source>
        <dbReference type="SAM" id="SignalP"/>
    </source>
</evidence>